<organism evidence="1 2">
    <name type="scientific">Sutcliffiella rhizosphaerae</name>
    <dbReference type="NCBI Taxonomy" id="2880967"/>
    <lineage>
        <taxon>Bacteria</taxon>
        <taxon>Bacillati</taxon>
        <taxon>Bacillota</taxon>
        <taxon>Bacilli</taxon>
        <taxon>Bacillales</taxon>
        <taxon>Bacillaceae</taxon>
        <taxon>Sutcliffiella</taxon>
    </lineage>
</organism>
<dbReference type="Gene3D" id="3.10.129.10">
    <property type="entry name" value="Hotdog Thioesterase"/>
    <property type="match status" value="1"/>
</dbReference>
<sequence>MSGVLFLDDIDKRIRGTGTFPNSFLIEALAQLSVVLVQLESKPLEDEEIPLLGSINFSFKDCIKYKDESIRLVVKPLKITNTKSIIEGYALVKGKLVCKGHLGVAKVKREEEVR</sequence>
<evidence type="ECO:0000313" key="1">
    <source>
        <dbReference type="EMBL" id="CAG9623403.1"/>
    </source>
</evidence>
<gene>
    <name evidence="1" type="ORF">BACCIP111883_04214</name>
</gene>
<keyword evidence="2" id="KW-1185">Reference proteome</keyword>
<name>A0ABN8AJQ7_9BACI</name>
<evidence type="ECO:0000313" key="2">
    <source>
        <dbReference type="Proteomes" id="UP000789833"/>
    </source>
</evidence>
<proteinExistence type="predicted"/>
<accession>A0ABN8AJQ7</accession>
<dbReference type="InterPro" id="IPR029069">
    <property type="entry name" value="HotDog_dom_sf"/>
</dbReference>
<protein>
    <submittedName>
        <fullName evidence="1">Uncharacterized protein</fullName>
    </submittedName>
</protein>
<dbReference type="Proteomes" id="UP000789833">
    <property type="component" value="Unassembled WGS sequence"/>
</dbReference>
<comment type="caution">
    <text evidence="1">The sequence shown here is derived from an EMBL/GenBank/DDBJ whole genome shotgun (WGS) entry which is preliminary data.</text>
</comment>
<dbReference type="SUPFAM" id="SSF54637">
    <property type="entry name" value="Thioesterase/thiol ester dehydrase-isomerase"/>
    <property type="match status" value="1"/>
</dbReference>
<dbReference type="RefSeq" id="WP_230504813.1">
    <property type="nucleotide sequence ID" value="NZ_CAKJTJ010000046.1"/>
</dbReference>
<reference evidence="1 2" key="1">
    <citation type="submission" date="2021-10" db="EMBL/GenBank/DDBJ databases">
        <authorList>
            <person name="Criscuolo A."/>
        </authorList>
    </citation>
    <scope>NUCLEOTIDE SEQUENCE [LARGE SCALE GENOMIC DNA]</scope>
    <source>
        <strain evidence="2">CIP 111883</strain>
    </source>
</reference>
<dbReference type="EMBL" id="CAKJTJ010000046">
    <property type="protein sequence ID" value="CAG9623403.1"/>
    <property type="molecule type" value="Genomic_DNA"/>
</dbReference>